<proteinExistence type="predicted"/>
<sequence length="208" mass="22019">MTDDVTLTVNGASIAGWKSVRITRGMERIPADFDISMTERFPNAEKVVVMEGDPCIVKIGADAVVTGYVDRVAESVSATTHTLSVSGRGKCEDLVDCAAQFDSFQFVNMETADIAAQLAQPFGITLKALAPGMLHPQVCLNVCESPYAVIDRLCKPAQVLCYEDADGDLVIGPLATVEAAGDLRWASMSSRRATRAISGSASANTASI</sequence>
<dbReference type="Gene3D" id="2.30.300.10">
    <property type="entry name" value="Baseplate protein-like domain - beta roll fold"/>
    <property type="match status" value="1"/>
</dbReference>
<feature type="domain" description="Baseplate hub protein gp44/GpP-like second" evidence="2">
    <location>
        <begin position="91"/>
        <end position="172"/>
    </location>
</feature>
<evidence type="ECO:0000313" key="4">
    <source>
        <dbReference type="Proteomes" id="UP000193228"/>
    </source>
</evidence>
<dbReference type="STRING" id="1515439.SAMN06265784_11265"/>
<gene>
    <name evidence="3" type="ORF">SAMN06265784_11265</name>
</gene>
<dbReference type="Pfam" id="PF22255">
    <property type="entry name" value="Gp44-like_2nd"/>
    <property type="match status" value="1"/>
</dbReference>
<name>A0A1X7LYK5_9BURK</name>
<dbReference type="RefSeq" id="WP_143809077.1">
    <property type="nucleotide sequence ID" value="NZ_FXAT01000012.1"/>
</dbReference>
<keyword evidence="4" id="KW-1185">Reference proteome</keyword>
<dbReference type="SUPFAM" id="SSF69279">
    <property type="entry name" value="Phage tail proteins"/>
    <property type="match status" value="1"/>
</dbReference>
<dbReference type="Pfam" id="PF21683">
    <property type="entry name" value="GpP-like_1st"/>
    <property type="match status" value="1"/>
</dbReference>
<dbReference type="Proteomes" id="UP000193228">
    <property type="component" value="Unassembled WGS sequence"/>
</dbReference>
<feature type="domain" description="Baseplate hub protein gp44-like N-terminal" evidence="1">
    <location>
        <begin position="4"/>
        <end position="88"/>
    </location>
</feature>
<dbReference type="AlphaFoldDB" id="A0A1X7LYK5"/>
<protein>
    <submittedName>
        <fullName evidence="3">Phage late control gene D protein (GPD)</fullName>
    </submittedName>
</protein>
<dbReference type="InterPro" id="IPR049354">
    <property type="entry name" value="GpP-like_N"/>
</dbReference>
<evidence type="ECO:0000313" key="3">
    <source>
        <dbReference type="EMBL" id="SMG58955.1"/>
    </source>
</evidence>
<dbReference type="InterPro" id="IPR053981">
    <property type="entry name" value="Gp44/GpP-like_2nd"/>
</dbReference>
<reference evidence="4" key="1">
    <citation type="submission" date="2017-04" db="EMBL/GenBank/DDBJ databases">
        <authorList>
            <person name="Varghese N."/>
            <person name="Submissions S."/>
        </authorList>
    </citation>
    <scope>NUCLEOTIDE SEQUENCE [LARGE SCALE GENOMIC DNA]</scope>
    <source>
        <strain evidence="4">LMG 29540</strain>
    </source>
</reference>
<dbReference type="EMBL" id="FXAT01000012">
    <property type="protein sequence ID" value="SMG58955.1"/>
    <property type="molecule type" value="Genomic_DNA"/>
</dbReference>
<evidence type="ECO:0000259" key="1">
    <source>
        <dbReference type="Pfam" id="PF21683"/>
    </source>
</evidence>
<dbReference type="OrthoDB" id="9016931at2"/>
<evidence type="ECO:0000259" key="2">
    <source>
        <dbReference type="Pfam" id="PF22255"/>
    </source>
</evidence>
<accession>A0A1X7LYK5</accession>
<organism evidence="3 4">
    <name type="scientific">Paraburkholderia susongensis</name>
    <dbReference type="NCBI Taxonomy" id="1515439"/>
    <lineage>
        <taxon>Bacteria</taxon>
        <taxon>Pseudomonadati</taxon>
        <taxon>Pseudomonadota</taxon>
        <taxon>Betaproteobacteria</taxon>
        <taxon>Burkholderiales</taxon>
        <taxon>Burkholderiaceae</taxon>
        <taxon>Paraburkholderia</taxon>
    </lineage>
</organism>